<dbReference type="InterPro" id="IPR050741">
    <property type="entry name" value="Acyl-CoA_dehydrogenase"/>
</dbReference>
<feature type="domain" description="Acyl-CoA dehydrogenase/oxidase N-terminal" evidence="3">
    <location>
        <begin position="43"/>
        <end position="125"/>
    </location>
</feature>
<dbReference type="PIRSF" id="PIRSF016578">
    <property type="entry name" value="HsaA"/>
    <property type="match status" value="1"/>
</dbReference>
<proteinExistence type="inferred from homology"/>
<organism evidence="5 6">
    <name type="scientific">Bradyrhizobium japonicum</name>
    <dbReference type="NCBI Taxonomy" id="375"/>
    <lineage>
        <taxon>Bacteria</taxon>
        <taxon>Pseudomonadati</taxon>
        <taxon>Pseudomonadota</taxon>
        <taxon>Alphaproteobacteria</taxon>
        <taxon>Hyphomicrobiales</taxon>
        <taxon>Nitrobacteraceae</taxon>
        <taxon>Bradyrhizobium</taxon>
    </lineage>
</organism>
<dbReference type="Gene3D" id="1.10.540.10">
    <property type="entry name" value="Acyl-CoA dehydrogenase/oxidase, N-terminal domain"/>
    <property type="match status" value="1"/>
</dbReference>
<dbReference type="GO" id="GO:0036383">
    <property type="term" value="F:3-hydroxy-9,10-secoandrosta-1,3,5(10)-triene-9,17-dione monooxygenase activity"/>
    <property type="evidence" value="ECO:0007669"/>
    <property type="project" value="UniProtKB-EC"/>
</dbReference>
<dbReference type="Pfam" id="PF08028">
    <property type="entry name" value="Acyl-CoA_dh_2"/>
    <property type="match status" value="1"/>
</dbReference>
<dbReference type="InterPro" id="IPR046373">
    <property type="entry name" value="Acyl-CoA_Oxase/DH_mid-dom_sf"/>
</dbReference>
<name>A0ABV2RXI0_BRAJP</name>
<evidence type="ECO:0000313" key="5">
    <source>
        <dbReference type="EMBL" id="MET4721643.1"/>
    </source>
</evidence>
<comment type="similarity">
    <text evidence="2">Belongs to the HpaH/HsaA monooxygenase family.</text>
</comment>
<sequence>MVEQHAVEFPHTQEARSFHKMNIGNLANTRCGSSAEADESVVARARNLVPELRRRSEEIHALGRIPRDLFDRLLAEGLFGLSTPQGYGGLQTSVKTKKATIAELGRGDLSVGWVAAVMNNAAWCLYALFPKHIIDRLSATHGGFRGCVTVSPVKAKVRKAPEGYVIEEGRWGFNSGVYHANWDLLAIPLVDDAGNITDHGLALVPMDAITILDDWDTMGLRGTGSSGVIVKDLFVSGELVTSTSALLSGVTQATSATAPLYRTATDPLLTISQLFPVLGAAQTAIDTFLHRLPGRMIYGLNEEKIESAVTHLQIGEITAKIDAADALVQRAAEALDRNAESMGEYMPSLDRARIRRDIGFAVRLIMEAVDTLASAYGGSAARASDPMGRIWRDLRVATLHGLLVPATSLELYGRLRCGQPQKAAML</sequence>
<dbReference type="Gene3D" id="1.20.140.10">
    <property type="entry name" value="Butyryl-CoA Dehydrogenase, subunit A, domain 3"/>
    <property type="match status" value="1"/>
</dbReference>
<dbReference type="EC" id="1.14.14.12" evidence="5"/>
<dbReference type="InterPro" id="IPR037069">
    <property type="entry name" value="AcylCoA_DH/ox_N_sf"/>
</dbReference>
<dbReference type="PANTHER" id="PTHR48083:SF19">
    <property type="entry name" value="FLAVIN-DEPENDENT MONOOXYGENASE, OXYGENASE SUBUNIT HSAA"/>
    <property type="match status" value="1"/>
</dbReference>
<keyword evidence="5" id="KW-0503">Monooxygenase</keyword>
<dbReference type="Pfam" id="PF02771">
    <property type="entry name" value="Acyl-CoA_dh_N"/>
    <property type="match status" value="1"/>
</dbReference>
<dbReference type="InterPro" id="IPR009100">
    <property type="entry name" value="AcylCoA_DH/oxidase_NM_dom_sf"/>
</dbReference>
<dbReference type="Gene3D" id="2.40.110.10">
    <property type="entry name" value="Butyryl-CoA Dehydrogenase, subunit A, domain 2"/>
    <property type="match status" value="1"/>
</dbReference>
<dbReference type="EMBL" id="JBEPTQ010000002">
    <property type="protein sequence ID" value="MET4721643.1"/>
    <property type="molecule type" value="Genomic_DNA"/>
</dbReference>
<evidence type="ECO:0000259" key="3">
    <source>
        <dbReference type="Pfam" id="PF02771"/>
    </source>
</evidence>
<keyword evidence="1 5" id="KW-0560">Oxidoreductase</keyword>
<evidence type="ECO:0000259" key="4">
    <source>
        <dbReference type="Pfam" id="PF08028"/>
    </source>
</evidence>
<dbReference type="InterPro" id="IPR013786">
    <property type="entry name" value="AcylCoA_DH/ox_N"/>
</dbReference>
<feature type="domain" description="Acyl-CoA dehydrogenase C-terminal" evidence="4">
    <location>
        <begin position="275"/>
        <end position="402"/>
    </location>
</feature>
<evidence type="ECO:0000256" key="2">
    <source>
        <dbReference type="ARBA" id="ARBA00049661"/>
    </source>
</evidence>
<reference evidence="5 6" key="1">
    <citation type="submission" date="2024-06" db="EMBL/GenBank/DDBJ databases">
        <title>Genomic Encyclopedia of Type Strains, Phase V (KMG-V): Genome sequencing to study the core and pangenomes of soil and plant-associated prokaryotes.</title>
        <authorList>
            <person name="Whitman W."/>
        </authorList>
    </citation>
    <scope>NUCLEOTIDE SEQUENCE [LARGE SCALE GENOMIC DNA]</scope>
    <source>
        <strain evidence="5 6">USDA 160</strain>
    </source>
</reference>
<dbReference type="PANTHER" id="PTHR48083">
    <property type="entry name" value="MEDIUM-CHAIN SPECIFIC ACYL-COA DEHYDROGENASE, MITOCHONDRIAL-RELATED"/>
    <property type="match status" value="1"/>
</dbReference>
<dbReference type="Proteomes" id="UP001549291">
    <property type="component" value="Unassembled WGS sequence"/>
</dbReference>
<evidence type="ECO:0000256" key="1">
    <source>
        <dbReference type="ARBA" id="ARBA00023002"/>
    </source>
</evidence>
<dbReference type="InterPro" id="IPR036250">
    <property type="entry name" value="AcylCo_DH-like_C"/>
</dbReference>
<dbReference type="RefSeq" id="WP_248888253.1">
    <property type="nucleotide sequence ID" value="NZ_CP066351.1"/>
</dbReference>
<gene>
    <name evidence="5" type="ORF">ABIF63_005749</name>
</gene>
<evidence type="ECO:0000313" key="6">
    <source>
        <dbReference type="Proteomes" id="UP001549291"/>
    </source>
</evidence>
<protein>
    <submittedName>
        <fullName evidence="5">3-hydroxy-9,10-secoandrosta-1,3,5(10)-triene-9, 17-dione monooxygenase</fullName>
        <ecNumber evidence="5">1.14.14.12</ecNumber>
    </submittedName>
</protein>
<keyword evidence="6" id="KW-1185">Reference proteome</keyword>
<accession>A0ABV2RXI0</accession>
<comment type="caution">
    <text evidence="5">The sequence shown here is derived from an EMBL/GenBank/DDBJ whole genome shotgun (WGS) entry which is preliminary data.</text>
</comment>
<dbReference type="SUPFAM" id="SSF47203">
    <property type="entry name" value="Acyl-CoA dehydrogenase C-terminal domain-like"/>
    <property type="match status" value="1"/>
</dbReference>
<dbReference type="InterPro" id="IPR013107">
    <property type="entry name" value="Acyl-CoA_DH_C"/>
</dbReference>
<dbReference type="SUPFAM" id="SSF56645">
    <property type="entry name" value="Acyl-CoA dehydrogenase NM domain-like"/>
    <property type="match status" value="1"/>
</dbReference>